<feature type="region of interest" description="Disordered" evidence="1">
    <location>
        <begin position="34"/>
        <end position="56"/>
    </location>
</feature>
<dbReference type="Pfam" id="PF04265">
    <property type="entry name" value="TPK_B1_binding"/>
    <property type="match status" value="1"/>
</dbReference>
<dbReference type="EMBL" id="JAPDMQ010001186">
    <property type="protein sequence ID" value="KAK0518742.1"/>
    <property type="molecule type" value="Genomic_DNA"/>
</dbReference>
<sequence length="219" mass="23295">HIADPNRVAAELANDSHAVSLDENASPAEKARAALAQGANVPGGAKKQAAETSGAGMVSDIGGQRVKATTNLAEIERINQLEKGNVDAKNTAAQAAGVQLDEDRLLVRDYKDEDATLARRERTWVIGEQCVVWILEPGKHVVYASSPPLGPTCGLLPLVTSNGAKITTKGLRWNLDGTIPSALPDFVSTSNQIPFADGKATIEVETDKTIYWSIELQET</sequence>
<dbReference type="GO" id="GO:0004788">
    <property type="term" value="F:thiamine diphosphokinase activity"/>
    <property type="evidence" value="ECO:0007669"/>
    <property type="project" value="TreeGrafter"/>
</dbReference>
<dbReference type="Proteomes" id="UP001176521">
    <property type="component" value="Unassembled WGS sequence"/>
</dbReference>
<proteinExistence type="predicted"/>
<dbReference type="AlphaFoldDB" id="A0AAN6JGH6"/>
<dbReference type="PANTHER" id="PTHR13622:SF8">
    <property type="entry name" value="THIAMIN PYROPHOSPHOKINASE 1"/>
    <property type="match status" value="1"/>
</dbReference>
<organism evidence="3 4">
    <name type="scientific">Tilletia horrida</name>
    <dbReference type="NCBI Taxonomy" id="155126"/>
    <lineage>
        <taxon>Eukaryota</taxon>
        <taxon>Fungi</taxon>
        <taxon>Dikarya</taxon>
        <taxon>Basidiomycota</taxon>
        <taxon>Ustilaginomycotina</taxon>
        <taxon>Exobasidiomycetes</taxon>
        <taxon>Tilletiales</taxon>
        <taxon>Tilletiaceae</taxon>
        <taxon>Tilletia</taxon>
    </lineage>
</organism>
<dbReference type="FunFam" id="2.60.120.320:FF:000001">
    <property type="entry name" value="Thiamine pyrophosphokinase"/>
    <property type="match status" value="1"/>
</dbReference>
<evidence type="ECO:0000256" key="1">
    <source>
        <dbReference type="SAM" id="MobiDB-lite"/>
    </source>
</evidence>
<dbReference type="SUPFAM" id="SSF63862">
    <property type="entry name" value="Thiamin pyrophosphokinase, substrate-binding domain"/>
    <property type="match status" value="1"/>
</dbReference>
<protein>
    <recommendedName>
        <fullName evidence="2">Thiamin pyrophosphokinase thiamin-binding domain-containing protein</fullName>
    </recommendedName>
</protein>
<dbReference type="Gene3D" id="2.60.120.320">
    <property type="entry name" value="Thiamin pyrophosphokinase, thiamin-binding domain"/>
    <property type="match status" value="1"/>
</dbReference>
<name>A0AAN6JGH6_9BASI</name>
<evidence type="ECO:0000313" key="3">
    <source>
        <dbReference type="EMBL" id="KAK0518742.1"/>
    </source>
</evidence>
<reference evidence="3" key="1">
    <citation type="journal article" date="2023" name="PhytoFront">
        <title>Draft Genome Resources of Seven Strains of Tilletia horrida, Causal Agent of Kernel Smut of Rice.</title>
        <authorList>
            <person name="Khanal S."/>
            <person name="Antony Babu S."/>
            <person name="Zhou X.G."/>
        </authorList>
    </citation>
    <scope>NUCLEOTIDE SEQUENCE</scope>
    <source>
        <strain evidence="3">TX3</strain>
    </source>
</reference>
<accession>A0AAN6JGH6</accession>
<dbReference type="PANTHER" id="PTHR13622">
    <property type="entry name" value="THIAMIN PYROPHOSPHOKINASE"/>
    <property type="match status" value="1"/>
</dbReference>
<feature type="non-terminal residue" evidence="3">
    <location>
        <position position="1"/>
    </location>
</feature>
<dbReference type="InterPro" id="IPR036371">
    <property type="entry name" value="TPK_B1-bd_sf"/>
</dbReference>
<dbReference type="InterPro" id="IPR007373">
    <property type="entry name" value="Thiamin_PyroPKinase_B1-bd"/>
</dbReference>
<dbReference type="GO" id="GO:0030975">
    <property type="term" value="F:thiamine binding"/>
    <property type="evidence" value="ECO:0007669"/>
    <property type="project" value="InterPro"/>
</dbReference>
<feature type="domain" description="Thiamin pyrophosphokinase thiamin-binding" evidence="2">
    <location>
        <begin position="138"/>
        <end position="210"/>
    </location>
</feature>
<comment type="caution">
    <text evidence="3">The sequence shown here is derived from an EMBL/GenBank/DDBJ whole genome shotgun (WGS) entry which is preliminary data.</text>
</comment>
<keyword evidence="4" id="KW-1185">Reference proteome</keyword>
<evidence type="ECO:0000313" key="4">
    <source>
        <dbReference type="Proteomes" id="UP001176521"/>
    </source>
</evidence>
<dbReference type="GO" id="GO:0009229">
    <property type="term" value="P:thiamine diphosphate biosynthetic process"/>
    <property type="evidence" value="ECO:0007669"/>
    <property type="project" value="InterPro"/>
</dbReference>
<dbReference type="SMART" id="SM00983">
    <property type="entry name" value="TPK_B1_binding"/>
    <property type="match status" value="1"/>
</dbReference>
<gene>
    <name evidence="3" type="ORF">OC842_007698</name>
</gene>
<evidence type="ECO:0000259" key="2">
    <source>
        <dbReference type="SMART" id="SM00983"/>
    </source>
</evidence>